<evidence type="ECO:0000313" key="1">
    <source>
        <dbReference type="EMBL" id="ANB51992.1"/>
    </source>
</evidence>
<reference evidence="1 2" key="1">
    <citation type="journal article" date="2016" name="J. Clin. Microbiol.">
        <title>Detection and Whole-Genome Sequencing of Carbapenemase-Producing Aeromonas hydrophila Isolates from Routine Perirectal Surveillance Culture.</title>
        <authorList>
            <person name="Hughes H.Y."/>
            <person name="Conlan S.P."/>
            <person name="Lau A.F."/>
            <person name="Dekker J.P."/>
            <person name="Michelin A.V."/>
            <person name="Youn J.H."/>
            <person name="Henderson D.K."/>
            <person name="Frank K.M."/>
            <person name="Segre J.A."/>
            <person name="Palmore T.N."/>
        </authorList>
    </citation>
    <scope>NUCLEOTIDE SEQUENCE [LARGE SCALE GENOMIC DNA]</scope>
    <source>
        <strain evidence="1 2">AVNIH1</strain>
    </source>
</reference>
<dbReference type="EMBL" id="CP014774">
    <property type="protein sequence ID" value="ANB51992.1"/>
    <property type="molecule type" value="Genomic_DNA"/>
</dbReference>
<evidence type="ECO:0000313" key="2">
    <source>
        <dbReference type="Proteomes" id="UP000076809"/>
    </source>
</evidence>
<organism evidence="1 2">
    <name type="scientific">Aeromonas veronii</name>
    <dbReference type="NCBI Taxonomy" id="654"/>
    <lineage>
        <taxon>Bacteria</taxon>
        <taxon>Pseudomonadati</taxon>
        <taxon>Pseudomonadota</taxon>
        <taxon>Gammaproteobacteria</taxon>
        <taxon>Aeromonadales</taxon>
        <taxon>Aeromonadaceae</taxon>
        <taxon>Aeromonas</taxon>
    </lineage>
</organism>
<sequence length="80" mass="9578">MGISFFIRYFEIWQIPTLHWICPMMICVTRLCHWLATRYSGMVMTPRQLMQENSSFNQRIMAFHKLVTESFCSAFGMIVY</sequence>
<name>A0AAC9B5J5_AERVE</name>
<protein>
    <submittedName>
        <fullName evidence="1">Uncharacterized protein</fullName>
    </submittedName>
</protein>
<proteinExistence type="predicted"/>
<dbReference type="AlphaFoldDB" id="A0AAC9B5J5"/>
<accession>A0AAC9B5J5</accession>
<gene>
    <name evidence="1" type="ORF">WM43_04610</name>
</gene>
<dbReference type="Proteomes" id="UP000076809">
    <property type="component" value="Chromosome"/>
</dbReference>